<protein>
    <recommendedName>
        <fullName evidence="3">DUF29 domain-containing protein</fullName>
    </recommendedName>
</protein>
<dbReference type="EMBL" id="AVFL01000071">
    <property type="protein sequence ID" value="EWY35770.1"/>
    <property type="molecule type" value="Genomic_DNA"/>
</dbReference>
<accession>W9GPG1</accession>
<dbReference type="Gene3D" id="1.20.1220.20">
    <property type="entry name" value="Uncharcterised protein PF01724"/>
    <property type="match status" value="1"/>
</dbReference>
<dbReference type="InterPro" id="IPR002636">
    <property type="entry name" value="DUF29"/>
</dbReference>
<keyword evidence="2" id="KW-1185">Reference proteome</keyword>
<proteinExistence type="predicted"/>
<dbReference type="Pfam" id="PF01724">
    <property type="entry name" value="DUF29"/>
    <property type="match status" value="1"/>
</dbReference>
<name>W9GPG1_9PROT</name>
<evidence type="ECO:0008006" key="3">
    <source>
        <dbReference type="Google" id="ProtNLM"/>
    </source>
</evidence>
<dbReference type="AlphaFoldDB" id="W9GPG1"/>
<evidence type="ECO:0000313" key="1">
    <source>
        <dbReference type="EMBL" id="EWY35770.1"/>
    </source>
</evidence>
<sequence length="146" mass="16813">MSMTALYETDLTAWAREQADLARRGSVNSLDLVHIAEELDAMVRAERRALASQLERLMAHLLKWRYQPGRRGNSWRRSIRDSRNQIDRLLADSPSLTGEISRLLQAEWPRAVRWAGEETGIGRRAFPDQCPWAEAELLDPDFLPDE</sequence>
<comment type="caution">
    <text evidence="1">The sequence shown here is derived from an EMBL/GenBank/DDBJ whole genome shotgun (WGS) entry which is preliminary data.</text>
</comment>
<dbReference type="Proteomes" id="UP000019486">
    <property type="component" value="Unassembled WGS sequence"/>
</dbReference>
<dbReference type="STRING" id="1385369.N825_34400"/>
<dbReference type="PANTHER" id="PTHR34235">
    <property type="entry name" value="SLR1203 PROTEIN-RELATED"/>
    <property type="match status" value="1"/>
</dbReference>
<evidence type="ECO:0000313" key="2">
    <source>
        <dbReference type="Proteomes" id="UP000019486"/>
    </source>
</evidence>
<reference evidence="1 2" key="1">
    <citation type="submission" date="2013-08" db="EMBL/GenBank/DDBJ databases">
        <title>The genome sequence of Skermanella stibiiresistens.</title>
        <authorList>
            <person name="Zhu W."/>
            <person name="Wang G."/>
        </authorList>
    </citation>
    <scope>NUCLEOTIDE SEQUENCE [LARGE SCALE GENOMIC DNA]</scope>
    <source>
        <strain evidence="1 2">SB22</strain>
    </source>
</reference>
<gene>
    <name evidence="1" type="ORF">N825_34400</name>
</gene>
<organism evidence="1 2">
    <name type="scientific">Skermanella stibiiresistens SB22</name>
    <dbReference type="NCBI Taxonomy" id="1385369"/>
    <lineage>
        <taxon>Bacteria</taxon>
        <taxon>Pseudomonadati</taxon>
        <taxon>Pseudomonadota</taxon>
        <taxon>Alphaproteobacteria</taxon>
        <taxon>Rhodospirillales</taxon>
        <taxon>Azospirillaceae</taxon>
        <taxon>Skermanella</taxon>
    </lineage>
</organism>
<dbReference type="OrthoDB" id="425753at2"/>